<comment type="caution">
    <text evidence="2">The sequence shown here is derived from an EMBL/GenBank/DDBJ whole genome shotgun (WGS) entry which is preliminary data.</text>
</comment>
<dbReference type="Proteomes" id="UP001205740">
    <property type="component" value="Unassembled WGS sequence"/>
</dbReference>
<protein>
    <submittedName>
        <fullName evidence="2">Uncharacterized protein</fullName>
    </submittedName>
</protein>
<proteinExistence type="predicted"/>
<dbReference type="PROSITE" id="PS51257">
    <property type="entry name" value="PROKAR_LIPOPROTEIN"/>
    <property type="match status" value="1"/>
</dbReference>
<accession>A0ABT1H0S3</accession>
<sequence length="341" mass="35259">MTRPPLTSRVLWRCVLIALAAAVGAGSLTACGDDAPPNPAAMFSGTYSVTRTTTSTDGSTTTGSDATPQTSTWVVQTSCAGPGSGCVAVASSTAADPSLPYDQQRMDFVFENGAWSRVVVPPTRPCVPQGLSAPVDEPWVALESASLRANDSASRLSGTLASVQGGSCAMTSEGTITLERTGGLPSGTRKLGDVRVPTAVTSPVEGFRGTYEETTTIVAWNPPTLIRTPTVQTTRFTATPTCTRDATTCAVVMVDQGSQGASPTVAGYTGGPSRRLSQVETVGPRRCADGRSYRPVLTSTATLPDDAASPVPSVTSTSTLAWTEACPGRVTFENDLRRVGD</sequence>
<evidence type="ECO:0000256" key="1">
    <source>
        <dbReference type="SAM" id="SignalP"/>
    </source>
</evidence>
<name>A0ABT1H0S3_9NOCA</name>
<dbReference type="EMBL" id="JAMTCG010000002">
    <property type="protein sequence ID" value="MCP2160240.1"/>
    <property type="molecule type" value="Genomic_DNA"/>
</dbReference>
<evidence type="ECO:0000313" key="2">
    <source>
        <dbReference type="EMBL" id="MCP2160240.1"/>
    </source>
</evidence>
<keyword evidence="3" id="KW-1185">Reference proteome</keyword>
<organism evidence="2 3">
    <name type="scientific">Williamsia serinedens</name>
    <dbReference type="NCBI Taxonomy" id="391736"/>
    <lineage>
        <taxon>Bacteria</taxon>
        <taxon>Bacillati</taxon>
        <taxon>Actinomycetota</taxon>
        <taxon>Actinomycetes</taxon>
        <taxon>Mycobacteriales</taxon>
        <taxon>Nocardiaceae</taxon>
        <taxon>Williamsia</taxon>
    </lineage>
</organism>
<reference evidence="2 3" key="1">
    <citation type="submission" date="2022-06" db="EMBL/GenBank/DDBJ databases">
        <title>Genomic Encyclopedia of Archaeal and Bacterial Type Strains, Phase II (KMG-II): from individual species to whole genera.</title>
        <authorList>
            <person name="Goeker M."/>
        </authorList>
    </citation>
    <scope>NUCLEOTIDE SEQUENCE [LARGE SCALE GENOMIC DNA]</scope>
    <source>
        <strain evidence="2 3">DSM 45037</strain>
    </source>
</reference>
<feature type="signal peptide" evidence="1">
    <location>
        <begin position="1"/>
        <end position="30"/>
    </location>
</feature>
<gene>
    <name evidence="2" type="ORF">LX12_001419</name>
</gene>
<dbReference type="RefSeq" id="WP_253653803.1">
    <property type="nucleotide sequence ID" value="NZ_BAAAOE010000001.1"/>
</dbReference>
<feature type="chain" id="PRO_5046353210" evidence="1">
    <location>
        <begin position="31"/>
        <end position="341"/>
    </location>
</feature>
<keyword evidence="1" id="KW-0732">Signal</keyword>
<evidence type="ECO:0000313" key="3">
    <source>
        <dbReference type="Proteomes" id="UP001205740"/>
    </source>
</evidence>